<dbReference type="InterPro" id="IPR055693">
    <property type="entry name" value="DUF7269"/>
</dbReference>
<dbReference type="AlphaFoldDB" id="A0A1F5UQ12"/>
<dbReference type="STRING" id="1817864.A2Z21_09705"/>
<gene>
    <name evidence="2" type="ORF">A2Z21_09705</name>
</gene>
<sequence>MNESWGQRLRSITLATGLLLLSSIAGLLLWRVWPLLMALPDLLYWSILVVVLAMAALSVALRERKGRAHRVRERMTVMSQRRNVGRVQELVNEITGAEQSNFLQNKLRQDLRGVAFRVVAIRQGVPEGRARERVNAGDWSGHARLEQFLRDNRPMRVPILTQLAHKLLGRHGGNGQFQQLLQKAVQSLEDYSREEPYDDDHQRQHAD</sequence>
<evidence type="ECO:0000313" key="3">
    <source>
        <dbReference type="Proteomes" id="UP000179157"/>
    </source>
</evidence>
<dbReference type="Proteomes" id="UP000179157">
    <property type="component" value="Unassembled WGS sequence"/>
</dbReference>
<organism evidence="2 3">
    <name type="scientific">Fraserbacteria sp. (strain RBG_16_55_9)</name>
    <dbReference type="NCBI Taxonomy" id="1817864"/>
    <lineage>
        <taxon>Bacteria</taxon>
        <taxon>Candidatus Fraseribacteriota</taxon>
    </lineage>
</organism>
<name>A0A1F5UQ12_FRAXR</name>
<keyword evidence="1" id="KW-1133">Transmembrane helix</keyword>
<evidence type="ECO:0000313" key="2">
    <source>
        <dbReference type="EMBL" id="OGF53232.1"/>
    </source>
</evidence>
<reference evidence="2 3" key="1">
    <citation type="journal article" date="2016" name="Nat. Commun.">
        <title>Thousands of microbial genomes shed light on interconnected biogeochemical processes in an aquifer system.</title>
        <authorList>
            <person name="Anantharaman K."/>
            <person name="Brown C.T."/>
            <person name="Hug L.A."/>
            <person name="Sharon I."/>
            <person name="Castelle C.J."/>
            <person name="Probst A.J."/>
            <person name="Thomas B.C."/>
            <person name="Singh A."/>
            <person name="Wilkins M.J."/>
            <person name="Karaoz U."/>
            <person name="Brodie E.L."/>
            <person name="Williams K.H."/>
            <person name="Hubbard S.S."/>
            <person name="Banfield J.F."/>
        </authorList>
    </citation>
    <scope>NUCLEOTIDE SEQUENCE [LARGE SCALE GENOMIC DNA]</scope>
    <source>
        <strain evidence="3">RBG_16_55_9</strain>
    </source>
</reference>
<feature type="transmembrane region" description="Helical" evidence="1">
    <location>
        <begin position="12"/>
        <end position="30"/>
    </location>
</feature>
<evidence type="ECO:0000256" key="1">
    <source>
        <dbReference type="SAM" id="Phobius"/>
    </source>
</evidence>
<accession>A0A1F5UQ12</accession>
<comment type="caution">
    <text evidence="2">The sequence shown here is derived from an EMBL/GenBank/DDBJ whole genome shotgun (WGS) entry which is preliminary data.</text>
</comment>
<dbReference type="Pfam" id="PF23933">
    <property type="entry name" value="DUF7269"/>
    <property type="match status" value="1"/>
</dbReference>
<dbReference type="EMBL" id="MFGX01000109">
    <property type="protein sequence ID" value="OGF53232.1"/>
    <property type="molecule type" value="Genomic_DNA"/>
</dbReference>
<proteinExistence type="predicted"/>
<protein>
    <submittedName>
        <fullName evidence="2">Uncharacterized protein</fullName>
    </submittedName>
</protein>
<feature type="transmembrane region" description="Helical" evidence="1">
    <location>
        <begin position="42"/>
        <end position="61"/>
    </location>
</feature>
<keyword evidence="1" id="KW-0812">Transmembrane</keyword>
<keyword evidence="1" id="KW-0472">Membrane</keyword>